<proteinExistence type="inferred from homology"/>
<keyword evidence="13 17" id="KW-0407">Ion channel</keyword>
<keyword evidence="3 17" id="KW-0894">Sodium channel</keyword>
<comment type="subcellular location">
    <subcellularLocation>
        <location evidence="1">Cell membrane</location>
        <topology evidence="1">Multi-pass membrane protein</topology>
    </subcellularLocation>
</comment>
<dbReference type="AlphaFoldDB" id="L5L1L8"/>
<dbReference type="GO" id="GO:0005886">
    <property type="term" value="C:plasma membrane"/>
    <property type="evidence" value="ECO:0007669"/>
    <property type="project" value="UniProtKB-SubCell"/>
</dbReference>
<feature type="region of interest" description="Disordered" evidence="18">
    <location>
        <begin position="554"/>
        <end position="606"/>
    </location>
</feature>
<evidence type="ECO:0000256" key="16">
    <source>
        <dbReference type="ARBA" id="ARBA00064603"/>
    </source>
</evidence>
<evidence type="ECO:0000256" key="6">
    <source>
        <dbReference type="ARBA" id="ARBA00022989"/>
    </source>
</evidence>
<organism evidence="19 20">
    <name type="scientific">Pteropus alecto</name>
    <name type="common">Black flying fox</name>
    <dbReference type="NCBI Taxonomy" id="9402"/>
    <lineage>
        <taxon>Eukaryota</taxon>
        <taxon>Metazoa</taxon>
        <taxon>Chordata</taxon>
        <taxon>Craniata</taxon>
        <taxon>Vertebrata</taxon>
        <taxon>Euteleostomi</taxon>
        <taxon>Mammalia</taxon>
        <taxon>Eutheria</taxon>
        <taxon>Laurasiatheria</taxon>
        <taxon>Chiroptera</taxon>
        <taxon>Yinpterochiroptera</taxon>
        <taxon>Pteropodoidea</taxon>
        <taxon>Pteropodidae</taxon>
        <taxon>Pteropodinae</taxon>
        <taxon>Pteropus</taxon>
    </lineage>
</organism>
<dbReference type="eggNOG" id="KOG4294">
    <property type="taxonomic scope" value="Eukaryota"/>
</dbReference>
<keyword evidence="9" id="KW-0472">Membrane</keyword>
<dbReference type="InParanoid" id="L5L1L8"/>
<keyword evidence="5 17" id="KW-0812">Transmembrane</keyword>
<dbReference type="PRINTS" id="PR01078">
    <property type="entry name" value="AMINACHANNEL"/>
</dbReference>
<dbReference type="Proteomes" id="UP000010552">
    <property type="component" value="Unassembled WGS sequence"/>
</dbReference>
<dbReference type="STRING" id="9402.L5L1L8"/>
<keyword evidence="12 17" id="KW-0739">Sodium transport</keyword>
<evidence type="ECO:0000256" key="13">
    <source>
        <dbReference type="ARBA" id="ARBA00023303"/>
    </source>
</evidence>
<evidence type="ECO:0000256" key="17">
    <source>
        <dbReference type="RuleBase" id="RU000679"/>
    </source>
</evidence>
<comment type="similarity">
    <text evidence="14">Belongs to the amiloride-sensitive sodium channel (TC 1.A.6) family. ASIC4 subfamily.</text>
</comment>
<keyword evidence="11" id="KW-0325">Glycoprotein</keyword>
<dbReference type="FunFam" id="1.10.287.770:FF:000001">
    <property type="entry name" value="Acid-sensing ion channel subunit 1"/>
    <property type="match status" value="1"/>
</dbReference>
<accession>L5L1L8</accession>
<keyword evidence="10" id="KW-1015">Disulfide bond</keyword>
<dbReference type="InterPro" id="IPR020903">
    <property type="entry name" value="ENaC_CS"/>
</dbReference>
<reference evidence="20" key="1">
    <citation type="journal article" date="2013" name="Science">
        <title>Comparative analysis of bat genomes provides insight into the evolution of flight and immunity.</title>
        <authorList>
            <person name="Zhang G."/>
            <person name="Cowled C."/>
            <person name="Shi Z."/>
            <person name="Huang Z."/>
            <person name="Bishop-Lilly K.A."/>
            <person name="Fang X."/>
            <person name="Wynne J.W."/>
            <person name="Xiong Z."/>
            <person name="Baker M.L."/>
            <person name="Zhao W."/>
            <person name="Tachedjian M."/>
            <person name="Zhu Y."/>
            <person name="Zhou P."/>
            <person name="Jiang X."/>
            <person name="Ng J."/>
            <person name="Yang L."/>
            <person name="Wu L."/>
            <person name="Xiao J."/>
            <person name="Feng Y."/>
            <person name="Chen Y."/>
            <person name="Sun X."/>
            <person name="Zhang Y."/>
            <person name="Marsh G.A."/>
            <person name="Crameri G."/>
            <person name="Broder C.C."/>
            <person name="Frey K.G."/>
            <person name="Wang L.F."/>
            <person name="Wang J."/>
        </authorList>
    </citation>
    <scope>NUCLEOTIDE SEQUENCE [LARGE SCALE GENOMIC DNA]</scope>
</reference>
<dbReference type="FunFam" id="2.60.470.10:FF:000001">
    <property type="entry name" value="Acid-sensing (proton-gated) ion channel family member 4a"/>
    <property type="match status" value="1"/>
</dbReference>
<evidence type="ECO:0000313" key="20">
    <source>
        <dbReference type="Proteomes" id="UP000010552"/>
    </source>
</evidence>
<dbReference type="PANTHER" id="PTHR11690">
    <property type="entry name" value="AMILORIDE-SENSITIVE SODIUM CHANNEL-RELATED"/>
    <property type="match status" value="1"/>
</dbReference>
<dbReference type="FunCoup" id="L5L1L8">
    <property type="interactions" value="103"/>
</dbReference>
<keyword evidence="2 17" id="KW-0813">Transport</keyword>
<evidence type="ECO:0000256" key="4">
    <source>
        <dbReference type="ARBA" id="ARBA00022475"/>
    </source>
</evidence>
<dbReference type="Pfam" id="PF00858">
    <property type="entry name" value="ASC"/>
    <property type="match status" value="1"/>
</dbReference>
<sequence length="606" mass="66133">MPIEIVCKIKFAEEDAKPKEKEAGDEQSLLGAARGAAAPRDLATFASTSTLHGLGRACGPGPHGLRRTLWALALLTSLAAFLYQAAGLARGYLTWPHLVVMDPAAPAPVAGFPAVTLCNINRFRHSALSDADIFHLANLTGLPPKDRDGHRAAGLRYPEPDMVDILNRTGHQLADMLKSCNFSGHHCSASNFSVVYTRYGKCYTFNADPKSSLPSRVGGMGSGLEIMLDIQQEEYLPIWRETNETSFEAGIRVQIHSQEEPPYIHQLGFGVSPGFQTFVSCQEQRLTYLPQPWGNCRAESGLREPELQGYSAYSVSACRLRCEKEAVLQRCHCRMVHMPGNETICPPNIYIECADHTLDSLGGGSEGPCFCPTPCNLTRYGKEISMVRIPNRGSARENFLVLDVFFEALTSEAMEQRAAYGLSALLGDLGGQMGLFIGASILTLLEILDYIYEAREGGLAGAPQTASVGCEKELWEKQRVRAGFLVELFWLESQALGSLSGYPDRLATRRPKGAEESEGKGFLSPLLFPTLNPKVSWDRLKKVWRRPKTPLRTSTGGISTLGLQELKEQSPCPSRGRAEGGGASSLLPNHHQPHGPPGGLFEDFAC</sequence>
<evidence type="ECO:0000256" key="1">
    <source>
        <dbReference type="ARBA" id="ARBA00004651"/>
    </source>
</evidence>
<evidence type="ECO:0000256" key="12">
    <source>
        <dbReference type="ARBA" id="ARBA00023201"/>
    </source>
</evidence>
<dbReference type="EMBL" id="KB030407">
    <property type="protein sequence ID" value="ELK17171.1"/>
    <property type="molecule type" value="Genomic_DNA"/>
</dbReference>
<keyword evidence="4" id="KW-1003">Cell membrane</keyword>
<comment type="subunit">
    <text evidence="16">Homotrimer. Heterotrimer; with other ASIC proteins producing functional channels.</text>
</comment>
<evidence type="ECO:0000256" key="8">
    <source>
        <dbReference type="ARBA" id="ARBA00023065"/>
    </source>
</evidence>
<evidence type="ECO:0000256" key="5">
    <source>
        <dbReference type="ARBA" id="ARBA00022692"/>
    </source>
</evidence>
<evidence type="ECO:0000256" key="2">
    <source>
        <dbReference type="ARBA" id="ARBA00022448"/>
    </source>
</evidence>
<dbReference type="PROSITE" id="PS01206">
    <property type="entry name" value="ASC"/>
    <property type="match status" value="1"/>
</dbReference>
<evidence type="ECO:0000256" key="15">
    <source>
        <dbReference type="ARBA" id="ARBA00049941"/>
    </source>
</evidence>
<evidence type="ECO:0000256" key="14">
    <source>
        <dbReference type="ARBA" id="ARBA00038140"/>
    </source>
</evidence>
<evidence type="ECO:0000256" key="7">
    <source>
        <dbReference type="ARBA" id="ARBA00023053"/>
    </source>
</evidence>
<keyword evidence="6" id="KW-1133">Transmembrane helix</keyword>
<evidence type="ECO:0000256" key="10">
    <source>
        <dbReference type="ARBA" id="ARBA00023157"/>
    </source>
</evidence>
<protein>
    <submittedName>
        <fullName evidence="19">Amiloride-sensitive cation channel 4</fullName>
    </submittedName>
</protein>
<evidence type="ECO:0000256" key="9">
    <source>
        <dbReference type="ARBA" id="ARBA00023136"/>
    </source>
</evidence>
<evidence type="ECO:0000256" key="18">
    <source>
        <dbReference type="SAM" id="MobiDB-lite"/>
    </source>
</evidence>
<keyword evidence="20" id="KW-1185">Reference proteome</keyword>
<evidence type="ECO:0000256" key="11">
    <source>
        <dbReference type="ARBA" id="ARBA00023180"/>
    </source>
</evidence>
<evidence type="ECO:0000256" key="3">
    <source>
        <dbReference type="ARBA" id="ARBA00022461"/>
    </source>
</evidence>
<dbReference type="GO" id="GO:0015280">
    <property type="term" value="F:ligand-gated sodium channel activity"/>
    <property type="evidence" value="ECO:0007669"/>
    <property type="project" value="TreeGrafter"/>
</dbReference>
<keyword evidence="7" id="KW-0915">Sodium</keyword>
<gene>
    <name evidence="19" type="ORF">PAL_GLEAN10014386</name>
</gene>
<dbReference type="Gene3D" id="1.10.287.770">
    <property type="entry name" value="YojJ-like"/>
    <property type="match status" value="1"/>
</dbReference>
<dbReference type="PANTHER" id="PTHR11690:SF13">
    <property type="entry name" value="ACID-SENSING ION CHANNEL 4"/>
    <property type="match status" value="1"/>
</dbReference>
<dbReference type="InterPro" id="IPR001873">
    <property type="entry name" value="ENaC"/>
</dbReference>
<keyword evidence="8 17" id="KW-0406">Ion transport</keyword>
<dbReference type="Gene3D" id="2.60.470.10">
    <property type="entry name" value="Acid-sensing ion channels like domains"/>
    <property type="match status" value="1"/>
</dbReference>
<evidence type="ECO:0000313" key="19">
    <source>
        <dbReference type="EMBL" id="ELK17171.1"/>
    </source>
</evidence>
<comment type="function">
    <text evidence="15">This is one of the three pore-forming subunits of the heterotrimeric epithelial sodium channel (ENaC), a critical regulator of sodium balance and fluid homeostasis. ENaC operates in epithelial tissues, where it mediates the electrodiffusion of sodium ions from extracellular fluid through the apical membrane of cells, with water following osmotically. It plays a key role in maintaining sodium homeostasis through electrogenic sodium reabsorption in the kidneys. Additionally, ENaC is essential for airway surface liquid homeostasis, which is crucial for proper mucus clearance.</text>
</comment>
<name>L5L1L8_PTEAL</name>